<dbReference type="Proteomes" id="UP001420932">
    <property type="component" value="Unassembled WGS sequence"/>
</dbReference>
<proteinExistence type="predicted"/>
<sequence>MSLTIITPFIRSRTTKPPPEIKMSSTQARTTFLFFFFRRFRLGGTKDRCFLPVQSRYYPLILLQSAYRGIKRDDLGPESVGLGYITVSAMGDYRGCASTVHSVGMRKSLIVGTAEPDHDGGILYTVRGQTQNIWVLNRSLEYSGIYNRAFNIEYTMMTPIFISWKSPAKKGL</sequence>
<accession>A0AAP0LDR3</accession>
<keyword evidence="2" id="KW-1185">Reference proteome</keyword>
<reference evidence="1 2" key="1">
    <citation type="submission" date="2024-01" db="EMBL/GenBank/DDBJ databases">
        <title>Genome assemblies of Stephania.</title>
        <authorList>
            <person name="Yang L."/>
        </authorList>
    </citation>
    <scope>NUCLEOTIDE SEQUENCE [LARGE SCALE GENOMIC DNA]</scope>
    <source>
        <strain evidence="1">YNDBR</strain>
        <tissue evidence="1">Leaf</tissue>
    </source>
</reference>
<protein>
    <submittedName>
        <fullName evidence="1">Uncharacterized protein</fullName>
    </submittedName>
</protein>
<gene>
    <name evidence="1" type="ORF">Syun_001251</name>
</gene>
<dbReference type="AlphaFoldDB" id="A0AAP0LDR3"/>
<organism evidence="1 2">
    <name type="scientific">Stephania yunnanensis</name>
    <dbReference type="NCBI Taxonomy" id="152371"/>
    <lineage>
        <taxon>Eukaryota</taxon>
        <taxon>Viridiplantae</taxon>
        <taxon>Streptophyta</taxon>
        <taxon>Embryophyta</taxon>
        <taxon>Tracheophyta</taxon>
        <taxon>Spermatophyta</taxon>
        <taxon>Magnoliopsida</taxon>
        <taxon>Ranunculales</taxon>
        <taxon>Menispermaceae</taxon>
        <taxon>Menispermoideae</taxon>
        <taxon>Cissampelideae</taxon>
        <taxon>Stephania</taxon>
    </lineage>
</organism>
<dbReference type="EMBL" id="JBBNAF010000001">
    <property type="protein sequence ID" value="KAK9169111.1"/>
    <property type="molecule type" value="Genomic_DNA"/>
</dbReference>
<evidence type="ECO:0000313" key="2">
    <source>
        <dbReference type="Proteomes" id="UP001420932"/>
    </source>
</evidence>
<evidence type="ECO:0000313" key="1">
    <source>
        <dbReference type="EMBL" id="KAK9169111.1"/>
    </source>
</evidence>
<comment type="caution">
    <text evidence="1">The sequence shown here is derived from an EMBL/GenBank/DDBJ whole genome shotgun (WGS) entry which is preliminary data.</text>
</comment>
<name>A0AAP0LDR3_9MAGN</name>